<evidence type="ECO:0000313" key="1">
    <source>
        <dbReference type="EMBL" id="KAJ0048385.1"/>
    </source>
</evidence>
<name>A0ACC0ZD33_9ROSI</name>
<comment type="caution">
    <text evidence="1">The sequence shown here is derived from an EMBL/GenBank/DDBJ whole genome shotgun (WGS) entry which is preliminary data.</text>
</comment>
<sequence>MDERLQKAVEERLQRLQRAAVKGDVDALFSILEEDPLVLERNDEKAFLSTPLHTAVREGRIQFAKEIVNLKPSYVCKRDHLGRSPLHLALEEKDKEMEGCEKMYQELVTWLIQIDSELVRIKSKGMITPLHYAAQLDDVANLKDFLYVCPSSIQDLTVKSETAVHVAIKSRSFTALKFLLKWLRRNDKEEILSCKDEQGNNVLHTAISENQTKAVELLIRYMEINEKNSQGLTALDMISNKPQVSLDEEVAETNNILRILLDAKAKTASELHLPPQSIRAILSRNFTLFLEEKLMKVLGLGYPTTDNIPNEVRNTVLVVAILIATATYQAALSPAGGLWQDQDEDGSNQNNTVTGKKTNMTLILRGQAPSPQNAGHMIQGSLFQLFCLTFNSLAFFLSMAVISVLIAGLPLSRILRVLTLLISASFACAMLETFPYSYHSFLFHSFLSLVYLSLPLIFLLDYFCHRQKYKFYKYSERRQLRPGEILVSKFANKM</sequence>
<keyword evidence="2" id="KW-1185">Reference proteome</keyword>
<organism evidence="1 2">
    <name type="scientific">Pistacia integerrima</name>
    <dbReference type="NCBI Taxonomy" id="434235"/>
    <lineage>
        <taxon>Eukaryota</taxon>
        <taxon>Viridiplantae</taxon>
        <taxon>Streptophyta</taxon>
        <taxon>Embryophyta</taxon>
        <taxon>Tracheophyta</taxon>
        <taxon>Spermatophyta</taxon>
        <taxon>Magnoliopsida</taxon>
        <taxon>eudicotyledons</taxon>
        <taxon>Gunneridae</taxon>
        <taxon>Pentapetalae</taxon>
        <taxon>rosids</taxon>
        <taxon>malvids</taxon>
        <taxon>Sapindales</taxon>
        <taxon>Anacardiaceae</taxon>
        <taxon>Pistacia</taxon>
    </lineage>
</organism>
<protein>
    <submittedName>
        <fullName evidence="1">Uncharacterized protein</fullName>
    </submittedName>
</protein>
<proteinExistence type="predicted"/>
<evidence type="ECO:0000313" key="2">
    <source>
        <dbReference type="Proteomes" id="UP001163603"/>
    </source>
</evidence>
<reference evidence="2" key="1">
    <citation type="journal article" date="2023" name="G3 (Bethesda)">
        <title>Genome assembly and association tests identify interacting loci associated with vigor, precocity, and sex in interspecific pistachio rootstocks.</title>
        <authorList>
            <person name="Palmer W."/>
            <person name="Jacygrad E."/>
            <person name="Sagayaradj S."/>
            <person name="Cavanaugh K."/>
            <person name="Han R."/>
            <person name="Bertier L."/>
            <person name="Beede B."/>
            <person name="Kafkas S."/>
            <person name="Golino D."/>
            <person name="Preece J."/>
            <person name="Michelmore R."/>
        </authorList>
    </citation>
    <scope>NUCLEOTIDE SEQUENCE [LARGE SCALE GENOMIC DNA]</scope>
</reference>
<accession>A0ACC0ZD33</accession>
<dbReference type="EMBL" id="CM047737">
    <property type="protein sequence ID" value="KAJ0048385.1"/>
    <property type="molecule type" value="Genomic_DNA"/>
</dbReference>
<dbReference type="Proteomes" id="UP001163603">
    <property type="component" value="Chromosome 2"/>
</dbReference>
<gene>
    <name evidence="1" type="ORF">Pint_16759</name>
</gene>